<dbReference type="GO" id="GO:0004350">
    <property type="term" value="F:glutamate-5-semialdehyde dehydrogenase activity"/>
    <property type="evidence" value="ECO:0007669"/>
    <property type="project" value="UniProtKB-EC"/>
</dbReference>
<dbReference type="Gene3D" id="3.40.309.10">
    <property type="entry name" value="Aldehyde Dehydrogenase, Chain A, domain 2"/>
    <property type="match status" value="1"/>
</dbReference>
<proteinExistence type="inferred from homology"/>
<dbReference type="NCBIfam" id="TIGR00407">
    <property type="entry name" value="proA"/>
    <property type="match status" value="1"/>
</dbReference>
<dbReference type="InterPro" id="IPR000965">
    <property type="entry name" value="GPR_dom"/>
</dbReference>
<dbReference type="SUPFAM" id="SSF53720">
    <property type="entry name" value="ALDH-like"/>
    <property type="match status" value="1"/>
</dbReference>
<dbReference type="EMBL" id="ML119676">
    <property type="protein sequence ID" value="RPA81774.1"/>
    <property type="molecule type" value="Genomic_DNA"/>
</dbReference>
<keyword evidence="5" id="KW-0521">NADP</keyword>
<evidence type="ECO:0000256" key="7">
    <source>
        <dbReference type="ARBA" id="ARBA00049024"/>
    </source>
</evidence>
<dbReference type="UniPathway" id="UPA00098">
    <property type="reaction ID" value="UER00360"/>
</dbReference>
<comment type="catalytic activity">
    <reaction evidence="7">
        <text>L-glutamate 5-semialdehyde + phosphate + NADP(+) = L-glutamyl 5-phosphate + NADPH + H(+)</text>
        <dbReference type="Rhea" id="RHEA:19541"/>
        <dbReference type="ChEBI" id="CHEBI:15378"/>
        <dbReference type="ChEBI" id="CHEBI:43474"/>
        <dbReference type="ChEBI" id="CHEBI:57783"/>
        <dbReference type="ChEBI" id="CHEBI:58066"/>
        <dbReference type="ChEBI" id="CHEBI:58274"/>
        <dbReference type="ChEBI" id="CHEBI:58349"/>
        <dbReference type="EC" id="1.2.1.41"/>
    </reaction>
</comment>
<dbReference type="FunFam" id="3.40.309.10:FF:000006">
    <property type="entry name" value="Gamma-glutamyl phosphate reductase"/>
    <property type="match status" value="1"/>
</dbReference>
<dbReference type="InterPro" id="IPR015590">
    <property type="entry name" value="Aldehyde_DH_dom"/>
</dbReference>
<dbReference type="EC" id="1.2.1.41" evidence="2"/>
<evidence type="ECO:0000256" key="8">
    <source>
        <dbReference type="ARBA" id="ARBA00059423"/>
    </source>
</evidence>
<evidence type="ECO:0000256" key="5">
    <source>
        <dbReference type="ARBA" id="ARBA00022857"/>
    </source>
</evidence>
<gene>
    <name evidence="13" type="ORF">BJ508DRAFT_414489</name>
</gene>
<dbReference type="InterPro" id="IPR016163">
    <property type="entry name" value="Ald_DH_C"/>
</dbReference>
<evidence type="ECO:0000256" key="10">
    <source>
        <dbReference type="ARBA" id="ARBA00075718"/>
    </source>
</evidence>
<reference evidence="13 14" key="1">
    <citation type="journal article" date="2018" name="Nat. Ecol. Evol.">
        <title>Pezizomycetes genomes reveal the molecular basis of ectomycorrhizal truffle lifestyle.</title>
        <authorList>
            <person name="Murat C."/>
            <person name="Payen T."/>
            <person name="Noel B."/>
            <person name="Kuo A."/>
            <person name="Morin E."/>
            <person name="Chen J."/>
            <person name="Kohler A."/>
            <person name="Krizsan K."/>
            <person name="Balestrini R."/>
            <person name="Da Silva C."/>
            <person name="Montanini B."/>
            <person name="Hainaut M."/>
            <person name="Levati E."/>
            <person name="Barry K.W."/>
            <person name="Belfiori B."/>
            <person name="Cichocki N."/>
            <person name="Clum A."/>
            <person name="Dockter R.B."/>
            <person name="Fauchery L."/>
            <person name="Guy J."/>
            <person name="Iotti M."/>
            <person name="Le Tacon F."/>
            <person name="Lindquist E.A."/>
            <person name="Lipzen A."/>
            <person name="Malagnac F."/>
            <person name="Mello A."/>
            <person name="Molinier V."/>
            <person name="Miyauchi S."/>
            <person name="Poulain J."/>
            <person name="Riccioni C."/>
            <person name="Rubini A."/>
            <person name="Sitrit Y."/>
            <person name="Splivallo R."/>
            <person name="Traeger S."/>
            <person name="Wang M."/>
            <person name="Zifcakova L."/>
            <person name="Wipf D."/>
            <person name="Zambonelli A."/>
            <person name="Paolocci F."/>
            <person name="Nowrousian M."/>
            <person name="Ottonello S."/>
            <person name="Baldrian P."/>
            <person name="Spatafora J.W."/>
            <person name="Henrissat B."/>
            <person name="Nagy L.G."/>
            <person name="Aury J.M."/>
            <person name="Wincker P."/>
            <person name="Grigoriev I.V."/>
            <person name="Bonfante P."/>
            <person name="Martin F.M."/>
        </authorList>
    </citation>
    <scope>NUCLEOTIDE SEQUENCE [LARGE SCALE GENOMIC DNA]</scope>
    <source>
        <strain evidence="13 14">RN42</strain>
    </source>
</reference>
<dbReference type="InterPro" id="IPR016162">
    <property type="entry name" value="Ald_DH_N"/>
</dbReference>
<dbReference type="PANTHER" id="PTHR11063:SF8">
    <property type="entry name" value="DELTA-1-PYRROLINE-5-CARBOXYLATE SYNTHASE"/>
    <property type="match status" value="1"/>
</dbReference>
<evidence type="ECO:0000313" key="14">
    <source>
        <dbReference type="Proteomes" id="UP000275078"/>
    </source>
</evidence>
<dbReference type="Pfam" id="PF00171">
    <property type="entry name" value="Aldedh"/>
    <property type="match status" value="2"/>
</dbReference>
<dbReference type="HAMAP" id="MF_00412">
    <property type="entry name" value="ProA"/>
    <property type="match status" value="1"/>
</dbReference>
<evidence type="ECO:0000313" key="13">
    <source>
        <dbReference type="EMBL" id="RPA81774.1"/>
    </source>
</evidence>
<evidence type="ECO:0000256" key="1">
    <source>
        <dbReference type="ARBA" id="ARBA00004985"/>
    </source>
</evidence>
<comment type="similarity">
    <text evidence="9">Belongs to the gamma-glutamyl phosphate reductase family.</text>
</comment>
<evidence type="ECO:0000256" key="4">
    <source>
        <dbReference type="ARBA" id="ARBA00022650"/>
    </source>
</evidence>
<evidence type="ECO:0000259" key="12">
    <source>
        <dbReference type="Pfam" id="PF00171"/>
    </source>
</evidence>
<keyword evidence="6" id="KW-0560">Oxidoreductase</keyword>
<feature type="domain" description="Aldehyde dehydrogenase" evidence="12">
    <location>
        <begin position="10"/>
        <end position="282"/>
    </location>
</feature>
<protein>
    <recommendedName>
        <fullName evidence="2">glutamate-5-semialdehyde dehydrogenase</fullName>
        <ecNumber evidence="2">1.2.1.41</ecNumber>
    </recommendedName>
    <alternativeName>
        <fullName evidence="11">Glutamate-5-semialdehyde dehydrogenase</fullName>
    </alternativeName>
    <alternativeName>
        <fullName evidence="10">Glutamyl-gamma-semialdehyde dehydrogenase</fullName>
    </alternativeName>
</protein>
<comment type="function">
    <text evidence="8">Catalyzes the NADPH dependent reduction of L-gamma-glutamyl 5-phosphate into L-glutamate 5-semialdehyde and phosphate. The product spontaneously undergoes cyclization to form 1-pyrroline-5-carboxylate.</text>
</comment>
<keyword evidence="3" id="KW-0028">Amino-acid biosynthesis</keyword>
<dbReference type="STRING" id="1160509.A0A3N4IJG3"/>
<evidence type="ECO:0000256" key="6">
    <source>
        <dbReference type="ARBA" id="ARBA00023002"/>
    </source>
</evidence>
<dbReference type="GO" id="GO:0055129">
    <property type="term" value="P:L-proline biosynthetic process"/>
    <property type="evidence" value="ECO:0007669"/>
    <property type="project" value="UniProtKB-UniPathway"/>
</dbReference>
<dbReference type="PANTHER" id="PTHR11063">
    <property type="entry name" value="GLUTAMATE SEMIALDEHYDE DEHYDROGENASE"/>
    <property type="match status" value="1"/>
</dbReference>
<dbReference type="GO" id="GO:0050661">
    <property type="term" value="F:NADP binding"/>
    <property type="evidence" value="ECO:0007669"/>
    <property type="project" value="InterPro"/>
</dbReference>
<dbReference type="InterPro" id="IPR016161">
    <property type="entry name" value="Ald_DH/histidinol_DH"/>
</dbReference>
<feature type="domain" description="Aldehyde dehydrogenase" evidence="12">
    <location>
        <begin position="314"/>
        <end position="379"/>
    </location>
</feature>
<dbReference type="InterPro" id="IPR012134">
    <property type="entry name" value="Glu-5-SA_DH"/>
</dbReference>
<organism evidence="13 14">
    <name type="scientific">Ascobolus immersus RN42</name>
    <dbReference type="NCBI Taxonomy" id="1160509"/>
    <lineage>
        <taxon>Eukaryota</taxon>
        <taxon>Fungi</taxon>
        <taxon>Dikarya</taxon>
        <taxon>Ascomycota</taxon>
        <taxon>Pezizomycotina</taxon>
        <taxon>Pezizomycetes</taxon>
        <taxon>Pezizales</taxon>
        <taxon>Ascobolaceae</taxon>
        <taxon>Ascobolus</taxon>
    </lineage>
</organism>
<sequence>MTSRAFALAKESVEAYVSIKSTTLEERNAALQHIFDSLVEQKAAILEANKKDVVDATVKVSKGELSGSLLSRLDLSSGMKYQQMLDSILEIKRMEDPIGKISLGTRLDEGLDLFRVTSPIGVILIIFEARPEVIANISALCIKTGNSVILKGGKEAASSMAAIGKAISCAMGKTSISNKAVQIVQSHADVAELLKQEASIDLVIPRGSKSLVKYIKDNTRIPVMGHADGICSIYLHASAKREIAIKVVLDSKLNYMAACNAVETLLYDKELSTTILPAVCAELASKGCELRCDQFTYSLVKQLPGVVTASPDDFDTEFLGPTIAIQAVDSLSAAIAHINEHSSGHTDCIVTEDEVVADAFLRQVDSAGVFWNASTRFADGFRYGFGAEIGISTNKLHARGPVGLEGLTTYKYILKGAGQCVNQYSTPAAFKHESLLNPTRT</sequence>
<dbReference type="PROSITE" id="PS01223">
    <property type="entry name" value="PROA"/>
    <property type="match status" value="1"/>
</dbReference>
<keyword evidence="14" id="KW-1185">Reference proteome</keyword>
<name>A0A3N4IJG3_ASCIM</name>
<dbReference type="CDD" id="cd07079">
    <property type="entry name" value="ALDH_F18-19_ProA-GPR"/>
    <property type="match status" value="1"/>
</dbReference>
<comment type="pathway">
    <text evidence="1">Amino-acid biosynthesis; L-proline biosynthesis; L-glutamate 5-semialdehyde from L-glutamate: step 2/2.</text>
</comment>
<accession>A0A3N4IJG3</accession>
<dbReference type="NCBIfam" id="NF001221">
    <property type="entry name" value="PRK00197.1"/>
    <property type="match status" value="1"/>
</dbReference>
<dbReference type="Gene3D" id="3.40.605.10">
    <property type="entry name" value="Aldehyde Dehydrogenase, Chain A, domain 1"/>
    <property type="match status" value="1"/>
</dbReference>
<dbReference type="OrthoDB" id="1934954at2759"/>
<evidence type="ECO:0000256" key="3">
    <source>
        <dbReference type="ARBA" id="ARBA00022605"/>
    </source>
</evidence>
<keyword evidence="4" id="KW-0641">Proline biosynthesis</keyword>
<dbReference type="InterPro" id="IPR020593">
    <property type="entry name" value="G-glutamylP_reductase_CS"/>
</dbReference>
<evidence type="ECO:0000256" key="2">
    <source>
        <dbReference type="ARBA" id="ARBA00013002"/>
    </source>
</evidence>
<dbReference type="PIRSF" id="PIRSF000151">
    <property type="entry name" value="GPR"/>
    <property type="match status" value="1"/>
</dbReference>
<dbReference type="AlphaFoldDB" id="A0A3N4IJG3"/>
<evidence type="ECO:0000256" key="11">
    <source>
        <dbReference type="ARBA" id="ARBA00077451"/>
    </source>
</evidence>
<dbReference type="Proteomes" id="UP000275078">
    <property type="component" value="Unassembled WGS sequence"/>
</dbReference>
<evidence type="ECO:0000256" key="9">
    <source>
        <dbReference type="ARBA" id="ARBA00060997"/>
    </source>
</evidence>